<sequence>MELSQALGIINLTAPDEVQSLADLLSPDLIQQAFTLTDTVTLRKRKLPLESMVWLVIGMAIFNNKPVSHIVNLMDIADRTGRPFTAPSSVIARRKTLGEDAIRVLFELTQQHWHEESRHPLWNGLTLNAVDGVVWRTPDTPENAAAFAKAENQYGEKGFPQVRMVCLMELSSHLLRASVMGRYDVNEMRLAAGLAKQAPDNSVTLFDRGFWSTGLLHDWHRAGENRHWLLPLKKGTQYEVIRRLGRQDELITLKTSPQARKQWEGLPDELTVRLISRKVNGVERQVVTSMTDAMRYPAADIAELYKHRWEIELGYREAKQFLCGNRWTLRSKLPEMVRQELWGILLTYNLVRYQMVKMAFSLKGDYLPYQLSFSGSVAEIMRLLIGLPWSSPGAVPGHLKHFYSNAAMLKLPPRREREYEREVRQKKPKYPFKNNASHLREC</sequence>
<evidence type="ECO:0000313" key="3">
    <source>
        <dbReference type="EMBL" id="QDX29162.1"/>
    </source>
</evidence>
<reference evidence="3 4" key="1">
    <citation type="journal article" date="2019" name="Environ. Microbiol.">
        <title>The phytopathogenic nature of Dickeya aquatica 174/2 and the dynamic early evolution of Dickeya pathogenicity.</title>
        <authorList>
            <person name="Duprey A."/>
            <person name="Taib N."/>
            <person name="Leonard S."/>
            <person name="Garin T."/>
            <person name="Flandrois J.P."/>
            <person name="Nasser W."/>
            <person name="Brochier-Armanet C."/>
            <person name="Reverchon S."/>
        </authorList>
    </citation>
    <scope>NUCLEOTIDE SEQUENCE [LARGE SCALE GENOMIC DNA]</scope>
    <source>
        <strain evidence="3 4">NCPPB 569</strain>
    </source>
</reference>
<dbReference type="GO" id="GO:0003677">
    <property type="term" value="F:DNA binding"/>
    <property type="evidence" value="ECO:0007669"/>
    <property type="project" value="InterPro"/>
</dbReference>
<dbReference type="EMBL" id="CP042220">
    <property type="protein sequence ID" value="QDX29162.1"/>
    <property type="molecule type" value="Genomic_DNA"/>
</dbReference>
<proteinExistence type="predicted"/>
<dbReference type="Proteomes" id="UP000320591">
    <property type="component" value="Chromosome"/>
</dbReference>
<dbReference type="InterPro" id="IPR012337">
    <property type="entry name" value="RNaseH-like_sf"/>
</dbReference>
<dbReference type="InterPro" id="IPR002559">
    <property type="entry name" value="Transposase_11"/>
</dbReference>
<dbReference type="AlphaFoldDB" id="A0A5B8I1I4"/>
<name>A0A5B8I1I4_9GAMM</name>
<dbReference type="RefSeq" id="WP_146411090.1">
    <property type="nucleotide sequence ID" value="NZ_CP042220.2"/>
</dbReference>
<evidence type="ECO:0000259" key="1">
    <source>
        <dbReference type="Pfam" id="PF01609"/>
    </source>
</evidence>
<dbReference type="GO" id="GO:0006313">
    <property type="term" value="P:DNA transposition"/>
    <property type="evidence" value="ECO:0007669"/>
    <property type="project" value="InterPro"/>
</dbReference>
<evidence type="ECO:0000259" key="2">
    <source>
        <dbReference type="Pfam" id="PF13006"/>
    </source>
</evidence>
<organism evidence="3 4">
    <name type="scientific">Dickeya poaceiphila</name>
    <dbReference type="NCBI Taxonomy" id="568768"/>
    <lineage>
        <taxon>Bacteria</taxon>
        <taxon>Pseudomonadati</taxon>
        <taxon>Pseudomonadota</taxon>
        <taxon>Gammaproteobacteria</taxon>
        <taxon>Enterobacterales</taxon>
        <taxon>Pectobacteriaceae</taxon>
        <taxon>Dickeya</taxon>
    </lineage>
</organism>
<dbReference type="PANTHER" id="PTHR37529:SF1">
    <property type="entry name" value="TRANSPOSASE INSG FOR INSERTION SEQUENCE ELEMENT IS4-RELATED"/>
    <property type="match status" value="1"/>
</dbReference>
<gene>
    <name evidence="3" type="ORF">Dpoa569_0000883</name>
</gene>
<feature type="domain" description="Transposase IS4-like" evidence="1">
    <location>
        <begin position="126"/>
        <end position="350"/>
    </location>
</feature>
<evidence type="ECO:0000313" key="4">
    <source>
        <dbReference type="Proteomes" id="UP000320591"/>
    </source>
</evidence>
<keyword evidence="4" id="KW-1185">Reference proteome</keyword>
<feature type="domain" description="Transposase IS4 N-terminal" evidence="2">
    <location>
        <begin position="16"/>
        <end position="107"/>
    </location>
</feature>
<dbReference type="NCBIfam" id="NF033592">
    <property type="entry name" value="transpos_IS4_1"/>
    <property type="match status" value="1"/>
</dbReference>
<dbReference type="InterPro" id="IPR047952">
    <property type="entry name" value="Transpos_IS4"/>
</dbReference>
<dbReference type="InterPro" id="IPR024473">
    <property type="entry name" value="Transposases_IS4_N"/>
</dbReference>
<accession>A0A5B8I1I4</accession>
<protein>
    <submittedName>
        <fullName evidence="3">IS4 family transposase</fullName>
    </submittedName>
</protein>
<dbReference type="KEGG" id="dic:Dpoa569_0000883"/>
<dbReference type="PANTHER" id="PTHR37529">
    <property type="entry name" value="TRANSPOSASE INSG FOR INSERTION SEQUENCE ELEMENT IS4-RELATED"/>
    <property type="match status" value="1"/>
</dbReference>
<dbReference type="SUPFAM" id="SSF53098">
    <property type="entry name" value="Ribonuclease H-like"/>
    <property type="match status" value="1"/>
</dbReference>
<dbReference type="Pfam" id="PF13006">
    <property type="entry name" value="Nterm_IS4"/>
    <property type="match status" value="1"/>
</dbReference>
<dbReference type="Pfam" id="PF01609">
    <property type="entry name" value="DDE_Tnp_1"/>
    <property type="match status" value="1"/>
</dbReference>
<dbReference type="GO" id="GO:0004803">
    <property type="term" value="F:transposase activity"/>
    <property type="evidence" value="ECO:0007669"/>
    <property type="project" value="InterPro"/>
</dbReference>